<dbReference type="InterPro" id="IPR010031">
    <property type="entry name" value="FAD_lactone_oxidase-like"/>
</dbReference>
<proteinExistence type="predicted"/>
<dbReference type="Pfam" id="PF01565">
    <property type="entry name" value="FAD_binding_4"/>
    <property type="match status" value="1"/>
</dbReference>
<dbReference type="Proteomes" id="UP000054773">
    <property type="component" value="Unassembled WGS sequence"/>
</dbReference>
<evidence type="ECO:0000313" key="3">
    <source>
        <dbReference type="EMBL" id="KTC96621.1"/>
    </source>
</evidence>
<evidence type="ECO:0000259" key="2">
    <source>
        <dbReference type="PROSITE" id="PS51387"/>
    </source>
</evidence>
<comment type="caution">
    <text evidence="3">The sequence shown here is derived from an EMBL/GenBank/DDBJ whole genome shotgun (WGS) entry which is preliminary data.</text>
</comment>
<dbReference type="RefSeq" id="WP_058526968.1">
    <property type="nucleotide sequence ID" value="NZ_CAAAHY010000037.1"/>
</dbReference>
<reference evidence="3 4" key="1">
    <citation type="submission" date="2015-11" db="EMBL/GenBank/DDBJ databases">
        <title>Genomic analysis of 38 Legionella species identifies large and diverse effector repertoires.</title>
        <authorList>
            <person name="Burstein D."/>
            <person name="Amaro F."/>
            <person name="Zusman T."/>
            <person name="Lifshitz Z."/>
            <person name="Cohen O."/>
            <person name="Gilbert J.A."/>
            <person name="Pupko T."/>
            <person name="Shuman H.A."/>
            <person name="Segal G."/>
        </authorList>
    </citation>
    <scope>NUCLEOTIDE SEQUENCE [LARGE SCALE GENOMIC DNA]</scope>
    <source>
        <strain evidence="3 4">SE-32A-C8</strain>
    </source>
</reference>
<evidence type="ECO:0000313" key="4">
    <source>
        <dbReference type="Proteomes" id="UP000054773"/>
    </source>
</evidence>
<dbReference type="AlphaFoldDB" id="A0A0W0TM88"/>
<dbReference type="InterPro" id="IPR016166">
    <property type="entry name" value="FAD-bd_PCMH"/>
</dbReference>
<keyword evidence="1" id="KW-0285">Flavoprotein</keyword>
<feature type="domain" description="FAD-binding PCMH-type" evidence="2">
    <location>
        <begin position="33"/>
        <end position="250"/>
    </location>
</feature>
<dbReference type="GO" id="GO:0016899">
    <property type="term" value="F:oxidoreductase activity, acting on the CH-OH group of donors, oxygen as acceptor"/>
    <property type="evidence" value="ECO:0007669"/>
    <property type="project" value="InterPro"/>
</dbReference>
<gene>
    <name evidence="3" type="ORF">Lery_1827</name>
</gene>
<accession>A0A0W0TM88</accession>
<name>A0A0W0TM88_LEGER</name>
<dbReference type="OrthoDB" id="5644354at2"/>
<sequence>MSFAKGSRQALINRLTQNKINCRLGTWTNYMETVSQRQAVIIQVDNEDQVREVMLAVKEQNALHTHHQITVRAAGGWNDKTSNNWCCFPWKQAQVERYNGSFSFSPIALSDDVVILFSEKYQSVHVEGKASPLPPSATNPIKNLPAWVVKVSAGVQIAKLADVLRAKKLSLSTASMIAWVTAVGLAGTGGHGTGQDETAFSGLILSATVCDMDGNIREIDSSHEDFPLLFGAHAGMLGVVLNIRLRTVEAFNLEETVHNFKDVDELNTHLADYLNNNHYFTLMRIPTYSKLPVDKWHVRLWNHTTKARTTNDNAPYAADASSLAQELSVRVGDSIQDRLNEPGLQHLLPAFMQLTAAIVTSTRGTKPVVDYENHISHYQVGFPKAMRDVSYLIPVDKDKAAPLLADVCKKLDEMLNEAAERGEYPLTYAYYVRYFKGTNGGLSTSSTANENQRVFAIDMVTHPEASGIARFESEFLAYLKEKGIQPRHHLGKNFPHGVVNYADFLDKDALAAYRQALVRWYGNENKLKQSPFLTPYMKDMLFSEPQYQPGLHPAFAESKTIAPRYSRTENKEFLNKLVTEISKFPLPHEWDTLRDEFIRQCKEDIEAPEMVLLV</sequence>
<keyword evidence="4" id="KW-1185">Reference proteome</keyword>
<dbReference type="InterPro" id="IPR036318">
    <property type="entry name" value="FAD-bd_PCMH-like_sf"/>
</dbReference>
<dbReference type="PROSITE" id="PS51387">
    <property type="entry name" value="FAD_PCMH"/>
    <property type="match status" value="1"/>
</dbReference>
<dbReference type="GO" id="GO:0071949">
    <property type="term" value="F:FAD binding"/>
    <property type="evidence" value="ECO:0007669"/>
    <property type="project" value="InterPro"/>
</dbReference>
<dbReference type="InterPro" id="IPR006094">
    <property type="entry name" value="Oxid_FAD_bind_N"/>
</dbReference>
<organism evidence="3 4">
    <name type="scientific">Legionella erythra</name>
    <dbReference type="NCBI Taxonomy" id="448"/>
    <lineage>
        <taxon>Bacteria</taxon>
        <taxon>Pseudomonadati</taxon>
        <taxon>Pseudomonadota</taxon>
        <taxon>Gammaproteobacteria</taxon>
        <taxon>Legionellales</taxon>
        <taxon>Legionellaceae</taxon>
        <taxon>Legionella</taxon>
    </lineage>
</organism>
<dbReference type="PANTHER" id="PTHR43762:SF1">
    <property type="entry name" value="D-ARABINONO-1,4-LACTONE OXIDASE"/>
    <property type="match status" value="1"/>
</dbReference>
<protein>
    <submittedName>
        <fullName evidence="3">L-gulono-gamma-lactone oxidase</fullName>
    </submittedName>
</protein>
<dbReference type="InterPro" id="IPR016169">
    <property type="entry name" value="FAD-bd_PCMH_sub2"/>
</dbReference>
<dbReference type="EMBL" id="LNYA01000028">
    <property type="protein sequence ID" value="KTC96621.1"/>
    <property type="molecule type" value="Genomic_DNA"/>
</dbReference>
<evidence type="ECO:0000256" key="1">
    <source>
        <dbReference type="ARBA" id="ARBA00022827"/>
    </source>
</evidence>
<dbReference type="SUPFAM" id="SSF56176">
    <property type="entry name" value="FAD-binding/transporter-associated domain-like"/>
    <property type="match status" value="1"/>
</dbReference>
<dbReference type="PANTHER" id="PTHR43762">
    <property type="entry name" value="L-GULONOLACTONE OXIDASE"/>
    <property type="match status" value="1"/>
</dbReference>
<dbReference type="STRING" id="448.Lery_1827"/>
<dbReference type="Gene3D" id="3.30.465.10">
    <property type="match status" value="1"/>
</dbReference>
<dbReference type="PATRIC" id="fig|448.7.peg.1910"/>
<keyword evidence="1" id="KW-0274">FAD</keyword>